<comment type="similarity">
    <text evidence="11">Belongs to the RnfG family.</text>
</comment>
<reference evidence="13 14" key="1">
    <citation type="submission" date="2017-02" db="EMBL/GenBank/DDBJ databases">
        <authorList>
            <person name="Peterson S.W."/>
        </authorList>
    </citation>
    <scope>NUCLEOTIDE SEQUENCE [LARGE SCALE GENOMIC DNA]</scope>
    <source>
        <strain evidence="13 14">ATCC 17233</strain>
    </source>
</reference>
<evidence type="ECO:0000256" key="11">
    <source>
        <dbReference type="HAMAP-Rule" id="MF_00479"/>
    </source>
</evidence>
<evidence type="ECO:0000256" key="3">
    <source>
        <dbReference type="ARBA" id="ARBA00022630"/>
    </source>
</evidence>
<dbReference type="Pfam" id="PF03116">
    <property type="entry name" value="NQR2_RnfD_RnfE"/>
    <property type="match status" value="1"/>
</dbReference>
<dbReference type="GO" id="GO:0005886">
    <property type="term" value="C:plasma membrane"/>
    <property type="evidence" value="ECO:0007669"/>
    <property type="project" value="UniProtKB-SubCell"/>
</dbReference>
<dbReference type="HAMAP" id="MF_00462">
    <property type="entry name" value="RsxD_RnfD"/>
    <property type="match status" value="1"/>
</dbReference>
<dbReference type="SMART" id="SM00900">
    <property type="entry name" value="FMN_bind"/>
    <property type="match status" value="1"/>
</dbReference>
<dbReference type="HAMAP" id="MF_00479">
    <property type="entry name" value="RsxG_RnfG"/>
    <property type="match status" value="1"/>
</dbReference>
<dbReference type="InterPro" id="IPR007329">
    <property type="entry name" value="FMN-bd"/>
</dbReference>
<dbReference type="AlphaFoldDB" id="A0A1T4PJG2"/>
<dbReference type="InterPro" id="IPR011303">
    <property type="entry name" value="RnfD_bac"/>
</dbReference>
<protein>
    <recommendedName>
        <fullName evidence="10 11">Multifunctional fusion protein</fullName>
    </recommendedName>
    <domain>
        <recommendedName>
            <fullName evidence="10">Ion-translocating oxidoreductase complex subunit D</fullName>
            <ecNumber evidence="10">7.-.-.-</ecNumber>
        </recommendedName>
        <alternativeName>
            <fullName evidence="10">Rnf electron transport complex subunit D</fullName>
        </alternativeName>
    </domain>
    <domain>
        <recommendedName>
            <fullName evidence="11">Ion-translocating oxidoreductase complex subunit G</fullName>
        </recommendedName>
        <alternativeName>
            <fullName evidence="11">Rnf electron transport complex subunit G</fullName>
        </alternativeName>
    </domain>
</protein>
<keyword evidence="3 10" id="KW-0285">Flavoprotein</keyword>
<proteinExistence type="inferred from homology"/>
<comment type="similarity">
    <text evidence="10">Belongs to the NqrB/RnfD family.</text>
</comment>
<gene>
    <name evidence="11" type="primary">rnfG</name>
    <name evidence="10" type="synonym">rnfD</name>
    <name evidence="13" type="ORF">SAMN02745110_02015</name>
</gene>
<evidence type="ECO:0000313" key="14">
    <source>
        <dbReference type="Proteomes" id="UP000189857"/>
    </source>
</evidence>
<evidence type="ECO:0000313" key="13">
    <source>
        <dbReference type="EMBL" id="SJZ91346.1"/>
    </source>
</evidence>
<dbReference type="PANTHER" id="PTHR30578">
    <property type="entry name" value="ELECTRON TRANSPORT COMPLEX PROTEIN RNFD"/>
    <property type="match status" value="1"/>
</dbReference>
<keyword evidence="14" id="KW-1185">Reference proteome</keyword>
<dbReference type="EMBL" id="FUXA01000012">
    <property type="protein sequence ID" value="SJZ91346.1"/>
    <property type="molecule type" value="Genomic_DNA"/>
</dbReference>
<dbReference type="InterPro" id="IPR004338">
    <property type="entry name" value="NqrB/RnfD"/>
</dbReference>
<accession>A0A1T4PJG2</accession>
<sequence length="572" mass="61430">MNKDLVNISASPHIRDKSSTTAIMGDVIIALIPAAIMGIINFGFDAYLLIMVCMVSCVAFEALSEYWFKKKLTVKDLSAAVTGLLLALNLPPTLPIWMAILGCAFAIIVVKQLFGGLGQNFMNPALAARCFLVMSFAGRMTSFVYDGVTTATPLTILKNGGKAPSILSMFLGNEAGTIGETSAAALLIGALYLLIKKVISLRIPFYYIFTFSICIFLYAIMSKHMELSDAGLYLTRHLFGGGLMLGAFFMATDYVTSPITASGKVIFGIILGLLTFVLRIYGGSAEGVSYAIIISNLLVPLIEMVTKPKSFGEGYDEKPLSENLGFIGGRENIPGNENIGMPEGLTAEEAEEWIRNKKLQDKAERSEKKKNSLAYIIISICIIGLFAGLLLGAVYDLTKKPIAETADKNKQESFTKIFPEADSYVENKEINISDANDKAEDIYAAKADIDEIWDAKSSDGNTAGHIIIITSHEGYGGDIQMAVAVGNDGVITGISVLKISETAGLGMEAKDDPSFLKQYIGKNVKNYVVTKNPAGSDEEITAISGATITSNAVTKAVNKALNYANETWGGAK</sequence>
<keyword evidence="4 10" id="KW-0288">FMN</keyword>
<dbReference type="GO" id="GO:0055085">
    <property type="term" value="P:transmembrane transport"/>
    <property type="evidence" value="ECO:0007669"/>
    <property type="project" value="InterPro"/>
</dbReference>
<name>A0A1T4PJG2_9FIRM</name>
<feature type="transmembrane region" description="Helical" evidence="10">
    <location>
        <begin position="233"/>
        <end position="251"/>
    </location>
</feature>
<keyword evidence="1 10" id="KW-0813">Transport</keyword>
<dbReference type="Pfam" id="PF04205">
    <property type="entry name" value="FMN_bind"/>
    <property type="match status" value="1"/>
</dbReference>
<evidence type="ECO:0000256" key="1">
    <source>
        <dbReference type="ARBA" id="ARBA00022448"/>
    </source>
</evidence>
<dbReference type="GO" id="GO:0009055">
    <property type="term" value="F:electron transfer activity"/>
    <property type="evidence" value="ECO:0007669"/>
    <property type="project" value="InterPro"/>
</dbReference>
<feature type="transmembrane region" description="Helical" evidence="10">
    <location>
        <begin position="204"/>
        <end position="221"/>
    </location>
</feature>
<comment type="subunit">
    <text evidence="10">The complex is composed of six subunits: RnfA, RnfB, RnfC, RnfD, RnfE and RnfG.</text>
</comment>
<dbReference type="PANTHER" id="PTHR30578:SF0">
    <property type="entry name" value="ION-TRANSLOCATING OXIDOREDUCTASE COMPLEX SUBUNIT D"/>
    <property type="match status" value="1"/>
</dbReference>
<keyword evidence="9 10" id="KW-0472">Membrane</keyword>
<evidence type="ECO:0000256" key="4">
    <source>
        <dbReference type="ARBA" id="ARBA00022643"/>
    </source>
</evidence>
<dbReference type="Gene3D" id="3.90.1010.20">
    <property type="match status" value="1"/>
</dbReference>
<keyword evidence="2 10" id="KW-0597">Phosphoprotein</keyword>
<dbReference type="Proteomes" id="UP000189857">
    <property type="component" value="Unassembled WGS sequence"/>
</dbReference>
<keyword evidence="8 10" id="KW-1133">Transmembrane helix</keyword>
<feature type="transmembrane region" description="Helical" evidence="10">
    <location>
        <begin position="263"/>
        <end position="281"/>
    </location>
</feature>
<keyword evidence="10" id="KW-1003">Cell membrane</keyword>
<dbReference type="GO" id="GO:0022900">
    <property type="term" value="P:electron transport chain"/>
    <property type="evidence" value="ECO:0007669"/>
    <property type="project" value="UniProtKB-UniRule"/>
</dbReference>
<keyword evidence="5 10" id="KW-0812">Transmembrane</keyword>
<dbReference type="NCBIfam" id="TIGR01947">
    <property type="entry name" value="rnfG"/>
    <property type="match status" value="1"/>
</dbReference>
<feature type="transmembrane region" description="Helical" evidence="10">
    <location>
        <begin position="126"/>
        <end position="145"/>
    </location>
</feature>
<dbReference type="InterPro" id="IPR010209">
    <property type="entry name" value="Ion_transpt_RnfG/RsxG"/>
</dbReference>
<organism evidence="13 14">
    <name type="scientific">Eubacterium ruminantium</name>
    <dbReference type="NCBI Taxonomy" id="42322"/>
    <lineage>
        <taxon>Bacteria</taxon>
        <taxon>Bacillati</taxon>
        <taxon>Bacillota</taxon>
        <taxon>Clostridia</taxon>
        <taxon>Eubacteriales</taxon>
        <taxon>Eubacteriaceae</taxon>
        <taxon>Eubacterium</taxon>
    </lineage>
</organism>
<evidence type="ECO:0000256" key="7">
    <source>
        <dbReference type="ARBA" id="ARBA00022982"/>
    </source>
</evidence>
<keyword evidence="6 10" id="KW-1278">Translocase</keyword>
<feature type="modified residue" description="FMN phosphoryl threonine" evidence="10">
    <location>
        <position position="152"/>
    </location>
</feature>
<evidence type="ECO:0000256" key="6">
    <source>
        <dbReference type="ARBA" id="ARBA00022967"/>
    </source>
</evidence>
<evidence type="ECO:0000259" key="12">
    <source>
        <dbReference type="SMART" id="SM00900"/>
    </source>
</evidence>
<feature type="domain" description="FMN-binding" evidence="12">
    <location>
        <begin position="474"/>
        <end position="564"/>
    </location>
</feature>
<feature type="transmembrane region" description="Helical" evidence="10">
    <location>
        <begin position="96"/>
        <end position="114"/>
    </location>
</feature>
<evidence type="ECO:0000256" key="2">
    <source>
        <dbReference type="ARBA" id="ARBA00022553"/>
    </source>
</evidence>
<feature type="transmembrane region" description="Helical" evidence="10">
    <location>
        <begin position="175"/>
        <end position="195"/>
    </location>
</feature>
<evidence type="ECO:0000256" key="5">
    <source>
        <dbReference type="ARBA" id="ARBA00022692"/>
    </source>
</evidence>
<evidence type="ECO:0000256" key="8">
    <source>
        <dbReference type="ARBA" id="ARBA00022989"/>
    </source>
</evidence>
<keyword evidence="7 10" id="KW-0249">Electron transport</keyword>
<feature type="transmembrane region" description="Helical" evidence="10">
    <location>
        <begin position="21"/>
        <end position="40"/>
    </location>
</feature>
<dbReference type="GO" id="GO:0010181">
    <property type="term" value="F:FMN binding"/>
    <property type="evidence" value="ECO:0007669"/>
    <property type="project" value="InterPro"/>
</dbReference>
<comment type="function">
    <text evidence="10">Part of a membrane-bound complex that couples electron transfer with translocation of ions across the membrane.</text>
</comment>
<comment type="cofactor">
    <cofactor evidence="10">
        <name>FMN</name>
        <dbReference type="ChEBI" id="CHEBI:58210"/>
    </cofactor>
</comment>
<comment type="subcellular location">
    <subcellularLocation>
        <location evidence="10">Cell membrane</location>
        <topology evidence="10">Multi-pass membrane protein</topology>
    </subcellularLocation>
    <subcellularLocation>
        <location evidence="11">Cell membrane</location>
        <topology evidence="11">Single-pass membrane protein</topology>
    </subcellularLocation>
</comment>
<feature type="transmembrane region" description="Helical" evidence="10">
    <location>
        <begin position="372"/>
        <end position="395"/>
    </location>
</feature>
<dbReference type="EC" id="7.-.-.-" evidence="10"/>
<feature type="transmembrane region" description="Helical" evidence="10">
    <location>
        <begin position="46"/>
        <end position="63"/>
    </location>
</feature>
<feature type="modified residue" description="FMN phosphoryl threonine" evidence="11">
    <location>
        <position position="547"/>
    </location>
</feature>
<evidence type="ECO:0000256" key="9">
    <source>
        <dbReference type="ARBA" id="ARBA00023136"/>
    </source>
</evidence>
<evidence type="ECO:0000256" key="10">
    <source>
        <dbReference type="HAMAP-Rule" id="MF_00462"/>
    </source>
</evidence>
<dbReference type="NCBIfam" id="TIGR01946">
    <property type="entry name" value="rnfD"/>
    <property type="match status" value="1"/>
</dbReference>